<dbReference type="AlphaFoldDB" id="A0A388KFN4"/>
<keyword evidence="3 6" id="KW-0812">Transmembrane</keyword>
<name>A0A388KFN4_CHABU</name>
<protein>
    <recommendedName>
        <fullName evidence="6">Protein DETOXIFICATION</fullName>
    </recommendedName>
    <alternativeName>
        <fullName evidence="6">Multidrug and toxic compound extrusion protein</fullName>
    </alternativeName>
</protein>
<evidence type="ECO:0000256" key="1">
    <source>
        <dbReference type="ARBA" id="ARBA00004141"/>
    </source>
</evidence>
<dbReference type="PANTHER" id="PTHR42893:SF46">
    <property type="entry name" value="PROTEIN DETOXIFICATION 44, CHLOROPLASTIC"/>
    <property type="match status" value="1"/>
</dbReference>
<keyword evidence="8" id="KW-1185">Reference proteome</keyword>
<comment type="caution">
    <text evidence="7">The sequence shown here is derived from an EMBL/GenBank/DDBJ whole genome shotgun (WGS) entry which is preliminary data.</text>
</comment>
<organism evidence="7 8">
    <name type="scientific">Chara braunii</name>
    <name type="common">Braun's stonewort</name>
    <dbReference type="NCBI Taxonomy" id="69332"/>
    <lineage>
        <taxon>Eukaryota</taxon>
        <taxon>Viridiplantae</taxon>
        <taxon>Streptophyta</taxon>
        <taxon>Charophyceae</taxon>
        <taxon>Charales</taxon>
        <taxon>Characeae</taxon>
        <taxon>Chara</taxon>
    </lineage>
</organism>
<dbReference type="GO" id="GO:0016020">
    <property type="term" value="C:membrane"/>
    <property type="evidence" value="ECO:0007669"/>
    <property type="project" value="UniProtKB-SubCell"/>
</dbReference>
<feature type="transmembrane region" description="Helical" evidence="6">
    <location>
        <begin position="318"/>
        <end position="337"/>
    </location>
</feature>
<dbReference type="InterPro" id="IPR002528">
    <property type="entry name" value="MATE_fam"/>
</dbReference>
<feature type="transmembrane region" description="Helical" evidence="6">
    <location>
        <begin position="48"/>
        <end position="73"/>
    </location>
</feature>
<comment type="subcellular location">
    <subcellularLocation>
        <location evidence="1">Membrane</location>
        <topology evidence="1">Multi-pass membrane protein</topology>
    </subcellularLocation>
</comment>
<dbReference type="EMBL" id="BFEA01000106">
    <property type="protein sequence ID" value="GBG68826.1"/>
    <property type="molecule type" value="Genomic_DNA"/>
</dbReference>
<evidence type="ECO:0000256" key="5">
    <source>
        <dbReference type="ARBA" id="ARBA00023136"/>
    </source>
</evidence>
<evidence type="ECO:0000256" key="4">
    <source>
        <dbReference type="ARBA" id="ARBA00022989"/>
    </source>
</evidence>
<dbReference type="Gramene" id="GBG68826">
    <property type="protein sequence ID" value="GBG68826"/>
    <property type="gene ID" value="CBR_g3520"/>
</dbReference>
<feature type="transmembrane region" description="Helical" evidence="6">
    <location>
        <begin position="349"/>
        <end position="372"/>
    </location>
</feature>
<accession>A0A388KFN4</accession>
<dbReference type="GO" id="GO:0042910">
    <property type="term" value="F:xenobiotic transmembrane transporter activity"/>
    <property type="evidence" value="ECO:0007669"/>
    <property type="project" value="InterPro"/>
</dbReference>
<dbReference type="OMA" id="AFQDFGF"/>
<evidence type="ECO:0000313" key="7">
    <source>
        <dbReference type="EMBL" id="GBG68826.1"/>
    </source>
</evidence>
<feature type="transmembrane region" description="Helical" evidence="6">
    <location>
        <begin position="192"/>
        <end position="215"/>
    </location>
</feature>
<gene>
    <name evidence="7" type="ORF">CBR_g3520</name>
</gene>
<dbReference type="STRING" id="69332.A0A388KFN4"/>
<dbReference type="PANTHER" id="PTHR42893">
    <property type="entry name" value="PROTEIN DETOXIFICATION 44, CHLOROPLASTIC-RELATED"/>
    <property type="match status" value="1"/>
</dbReference>
<sequence>MARDSTKNLISYLGLMKLAIPSVLLESAPAGAQMIQTALLGHKATDYVAAWAVVSGTTNSVASIFNFLVMGVTAKVSKCSGAKAWGLVGSRIRLALGCSLVLGLISSCLLYSLKNPVFRLLHDVPSARGPAEDFYLLKSIGISLQLFAFSTTGILQGYKRVNLVAAINICRVGIDVFGSYIALFVLDSGMTGIGISNVAAALIAGVVAFLCVIFLPPPEAEGQIQIFPFFWTWWASIRRRLWLWKERRPTEHTEETPLLGENPDCGHHVEGGDGVTKAGSLALVTDEDEETVKLQSESLWKFILDGISFVIRNTFIQLSFFLVLVAASKLGVAALAAHQIVRNMWSVCIYLIDGFATAATIAGSNISGKLAVTQRGEEADSLLSDLKLMTRRVVEMGFGAGCLLTIIYLLFEHEIVALFTKDPLVQGELQNLWTFVSLVQPFNALVFVYDGLILAAQAFSFYAMVVVGGFFIVFMPSLIMAESVSKTLQAAWAAKVALNVVRLSGAAFHIHSRYLQLHNEQDEV</sequence>
<keyword evidence="4 6" id="KW-1133">Transmembrane helix</keyword>
<evidence type="ECO:0000313" key="8">
    <source>
        <dbReference type="Proteomes" id="UP000265515"/>
    </source>
</evidence>
<dbReference type="Proteomes" id="UP000265515">
    <property type="component" value="Unassembled WGS sequence"/>
</dbReference>
<evidence type="ECO:0000256" key="2">
    <source>
        <dbReference type="ARBA" id="ARBA00010199"/>
    </source>
</evidence>
<dbReference type="InterPro" id="IPR044644">
    <property type="entry name" value="DinF-like"/>
</dbReference>
<dbReference type="GO" id="GO:0015297">
    <property type="term" value="F:antiporter activity"/>
    <property type="evidence" value="ECO:0007669"/>
    <property type="project" value="InterPro"/>
</dbReference>
<feature type="transmembrane region" description="Helical" evidence="6">
    <location>
        <begin position="162"/>
        <end position="186"/>
    </location>
</feature>
<dbReference type="Pfam" id="PF01554">
    <property type="entry name" value="MatE"/>
    <property type="match status" value="2"/>
</dbReference>
<reference evidence="7 8" key="1">
    <citation type="journal article" date="2018" name="Cell">
        <title>The Chara Genome: Secondary Complexity and Implications for Plant Terrestrialization.</title>
        <authorList>
            <person name="Nishiyama T."/>
            <person name="Sakayama H."/>
            <person name="Vries J.D."/>
            <person name="Buschmann H."/>
            <person name="Saint-Marcoux D."/>
            <person name="Ullrich K.K."/>
            <person name="Haas F.B."/>
            <person name="Vanderstraeten L."/>
            <person name="Becker D."/>
            <person name="Lang D."/>
            <person name="Vosolsobe S."/>
            <person name="Rombauts S."/>
            <person name="Wilhelmsson P.K.I."/>
            <person name="Janitza P."/>
            <person name="Kern R."/>
            <person name="Heyl A."/>
            <person name="Rumpler F."/>
            <person name="Villalobos L.I.A.C."/>
            <person name="Clay J.M."/>
            <person name="Skokan R."/>
            <person name="Toyoda A."/>
            <person name="Suzuki Y."/>
            <person name="Kagoshima H."/>
            <person name="Schijlen E."/>
            <person name="Tajeshwar N."/>
            <person name="Catarino B."/>
            <person name="Hetherington A.J."/>
            <person name="Saltykova A."/>
            <person name="Bonnot C."/>
            <person name="Breuninger H."/>
            <person name="Symeonidi A."/>
            <person name="Radhakrishnan G.V."/>
            <person name="Van Nieuwerburgh F."/>
            <person name="Deforce D."/>
            <person name="Chang C."/>
            <person name="Karol K.G."/>
            <person name="Hedrich R."/>
            <person name="Ulvskov P."/>
            <person name="Glockner G."/>
            <person name="Delwiche C.F."/>
            <person name="Petrasek J."/>
            <person name="Van de Peer Y."/>
            <person name="Friml J."/>
            <person name="Beilby M."/>
            <person name="Dolan L."/>
            <person name="Kohara Y."/>
            <person name="Sugano S."/>
            <person name="Fujiyama A."/>
            <person name="Delaux P.-M."/>
            <person name="Quint M."/>
            <person name="TheiBen G."/>
            <person name="Hagemann M."/>
            <person name="Harholt J."/>
            <person name="Dunand C."/>
            <person name="Zachgo S."/>
            <person name="Langdale J."/>
            <person name="Maumus F."/>
            <person name="Straeten D.V.D."/>
            <person name="Gould S.B."/>
            <person name="Rensing S.A."/>
        </authorList>
    </citation>
    <scope>NUCLEOTIDE SEQUENCE [LARGE SCALE GENOMIC DNA]</scope>
    <source>
        <strain evidence="7 8">S276</strain>
    </source>
</reference>
<keyword evidence="5 6" id="KW-0472">Membrane</keyword>
<proteinExistence type="inferred from homology"/>
<feature type="transmembrane region" description="Helical" evidence="6">
    <location>
        <begin position="431"/>
        <end position="449"/>
    </location>
</feature>
<feature type="transmembrane region" description="Helical" evidence="6">
    <location>
        <begin position="94"/>
        <end position="114"/>
    </location>
</feature>
<evidence type="ECO:0000256" key="6">
    <source>
        <dbReference type="RuleBase" id="RU004914"/>
    </source>
</evidence>
<feature type="transmembrane region" description="Helical" evidence="6">
    <location>
        <begin position="134"/>
        <end position="155"/>
    </location>
</feature>
<feature type="transmembrane region" description="Helical" evidence="6">
    <location>
        <begin position="393"/>
        <end position="411"/>
    </location>
</feature>
<feature type="transmembrane region" description="Helical" evidence="6">
    <location>
        <begin position="461"/>
        <end position="481"/>
    </location>
</feature>
<dbReference type="OrthoDB" id="2126698at2759"/>
<comment type="similarity">
    <text evidence="2 6">Belongs to the multi antimicrobial extrusion (MATE) (TC 2.A.66.1) family.</text>
</comment>
<evidence type="ECO:0000256" key="3">
    <source>
        <dbReference type="ARBA" id="ARBA00022692"/>
    </source>
</evidence>